<sequence length="327" mass="36283">MSDLIDLAVLEGMAHTATESSVLASNYADYGGQDLWMKLFCYTAPEAEAAIEAHFGDVEREVINDEQFERIRTFSDLKDHDKESFAYYLKRSDTTLARYLLQQAEGLDTKRRDKGQKYLVKLGRGLTAAFIQRLAGLAEPPGVSESETGETMAAVVDSKTKAALEEALPGLLQFVPISGPRKAEKSLSSCSIAPALGIDATLPQHRPTMSPSPGQDSYPVPYFFYGSLADPEKLSRVLEVKSKPVLSPAEIRGGRLMIWGEYFALVDGTEQDFVSGWVYVVESQAHEDKLRWYETGKYEVVRCEVWRGGKKGPGLTFRFCGKKEELA</sequence>
<comment type="similarity">
    <text evidence="1">Belongs to the gamma-glutamylcyclotransferase family.</text>
</comment>
<organism evidence="5 6">
    <name type="scientific">Didymosphaeria variabile</name>
    <dbReference type="NCBI Taxonomy" id="1932322"/>
    <lineage>
        <taxon>Eukaryota</taxon>
        <taxon>Fungi</taxon>
        <taxon>Dikarya</taxon>
        <taxon>Ascomycota</taxon>
        <taxon>Pezizomycotina</taxon>
        <taxon>Dothideomycetes</taxon>
        <taxon>Pleosporomycetidae</taxon>
        <taxon>Pleosporales</taxon>
        <taxon>Massarineae</taxon>
        <taxon>Didymosphaeriaceae</taxon>
        <taxon>Didymosphaeria</taxon>
    </lineage>
</organism>
<reference evidence="5" key="1">
    <citation type="submission" date="2022-10" db="EMBL/GenBank/DDBJ databases">
        <title>Tapping the CABI collections for fungal endophytes: first genome assemblies for Collariella, Neodidymelliopsis, Ascochyta clinopodiicola, Didymella pomorum, Didymosphaeria variabile, Neocosmospora piperis and Neocucurbitaria cava.</title>
        <authorList>
            <person name="Hill R."/>
        </authorList>
    </citation>
    <scope>NUCLEOTIDE SEQUENCE</scope>
    <source>
        <strain evidence="5">IMI 356815</strain>
    </source>
</reference>
<dbReference type="InterPro" id="IPR009288">
    <property type="entry name" value="AIG2-like_dom"/>
</dbReference>
<dbReference type="GO" id="GO:0016740">
    <property type="term" value="F:transferase activity"/>
    <property type="evidence" value="ECO:0007669"/>
    <property type="project" value="UniProtKB-KW"/>
</dbReference>
<dbReference type="InterPro" id="IPR036568">
    <property type="entry name" value="GGCT-like_sf"/>
</dbReference>
<dbReference type="PANTHER" id="PTHR31544">
    <property type="entry name" value="AIG2-LIKE PROTEIN D"/>
    <property type="match status" value="1"/>
</dbReference>
<proteinExistence type="inferred from homology"/>
<evidence type="ECO:0000256" key="2">
    <source>
        <dbReference type="ARBA" id="ARBA00022679"/>
    </source>
</evidence>
<dbReference type="EMBL" id="JAPEUX010000001">
    <property type="protein sequence ID" value="KAJ4360746.1"/>
    <property type="molecule type" value="Genomic_DNA"/>
</dbReference>
<dbReference type="OrthoDB" id="3262926at2759"/>
<evidence type="ECO:0000256" key="3">
    <source>
        <dbReference type="ARBA" id="ARBA00030602"/>
    </source>
</evidence>
<feature type="domain" description="Gamma-glutamylcyclotransferase AIG2-like" evidence="4">
    <location>
        <begin position="222"/>
        <end position="305"/>
    </location>
</feature>
<dbReference type="AlphaFoldDB" id="A0A9W8XWZ7"/>
<protein>
    <recommendedName>
        <fullName evidence="3">Putative gamma-glutamylcyclotransferase</fullName>
    </recommendedName>
</protein>
<evidence type="ECO:0000313" key="6">
    <source>
        <dbReference type="Proteomes" id="UP001140513"/>
    </source>
</evidence>
<keyword evidence="2" id="KW-0808">Transferase</keyword>
<evidence type="ECO:0000256" key="1">
    <source>
        <dbReference type="ARBA" id="ARBA00008861"/>
    </source>
</evidence>
<dbReference type="InterPro" id="IPR045038">
    <property type="entry name" value="AIG2-like"/>
</dbReference>
<dbReference type="CDD" id="cd06661">
    <property type="entry name" value="GGCT_like"/>
    <property type="match status" value="1"/>
</dbReference>
<keyword evidence="6" id="KW-1185">Reference proteome</keyword>
<name>A0A9W8XWZ7_9PLEO</name>
<dbReference type="PANTHER" id="PTHR31544:SF4">
    <property type="entry name" value="GAMMA-GLUTAMYLCYCLOTRANSFERASE-RELATED"/>
    <property type="match status" value="1"/>
</dbReference>
<comment type="caution">
    <text evidence="5">The sequence shown here is derived from an EMBL/GenBank/DDBJ whole genome shotgun (WGS) entry which is preliminary data.</text>
</comment>
<dbReference type="GeneID" id="80904843"/>
<gene>
    <name evidence="5" type="ORF">N0V89_001313</name>
</gene>
<dbReference type="RefSeq" id="XP_056076948.1">
    <property type="nucleotide sequence ID" value="XM_056210126.1"/>
</dbReference>
<accession>A0A9W8XWZ7</accession>
<dbReference type="Pfam" id="PF06094">
    <property type="entry name" value="GGACT"/>
    <property type="match status" value="1"/>
</dbReference>
<evidence type="ECO:0000259" key="4">
    <source>
        <dbReference type="Pfam" id="PF06094"/>
    </source>
</evidence>
<dbReference type="Proteomes" id="UP001140513">
    <property type="component" value="Unassembled WGS sequence"/>
</dbReference>
<dbReference type="InterPro" id="IPR013024">
    <property type="entry name" value="GGCT-like"/>
</dbReference>
<dbReference type="SUPFAM" id="SSF110857">
    <property type="entry name" value="Gamma-glutamyl cyclotransferase-like"/>
    <property type="match status" value="1"/>
</dbReference>
<evidence type="ECO:0000313" key="5">
    <source>
        <dbReference type="EMBL" id="KAJ4360746.1"/>
    </source>
</evidence>
<dbReference type="Gene3D" id="3.10.490.10">
    <property type="entry name" value="Gamma-glutamyl cyclotransferase-like"/>
    <property type="match status" value="1"/>
</dbReference>